<dbReference type="AlphaFoldDB" id="A0A8J3SYT6"/>
<feature type="compositionally biased region" description="Low complexity" evidence="1">
    <location>
        <begin position="62"/>
        <end position="76"/>
    </location>
</feature>
<evidence type="ECO:0008006" key="4">
    <source>
        <dbReference type="Google" id="ProtNLM"/>
    </source>
</evidence>
<dbReference type="RefSeq" id="WP_203875174.1">
    <property type="nucleotide sequence ID" value="NZ_BOOK01000018.1"/>
</dbReference>
<dbReference type="EMBL" id="BOOK01000018">
    <property type="protein sequence ID" value="GII00765.1"/>
    <property type="molecule type" value="Genomic_DNA"/>
</dbReference>
<name>A0A8J3SYT6_9ACTN</name>
<protein>
    <recommendedName>
        <fullName evidence="4">DUF3558 domain-containing protein</fullName>
    </recommendedName>
</protein>
<comment type="caution">
    <text evidence="2">The sequence shown here is derived from an EMBL/GenBank/DDBJ whole genome shotgun (WGS) entry which is preliminary data.</text>
</comment>
<evidence type="ECO:0000256" key="1">
    <source>
        <dbReference type="SAM" id="MobiDB-lite"/>
    </source>
</evidence>
<feature type="region of interest" description="Disordered" evidence="1">
    <location>
        <begin position="259"/>
        <end position="294"/>
    </location>
</feature>
<feature type="region of interest" description="Disordered" evidence="1">
    <location>
        <begin position="1"/>
        <end position="30"/>
    </location>
</feature>
<evidence type="ECO:0000313" key="3">
    <source>
        <dbReference type="Proteomes" id="UP000634476"/>
    </source>
</evidence>
<sequence>MNPDASEPPTAPVRWGPATPQPPAAARRRWTVPAAAAATALAVTGGVTLYLTNRPDPPAAGPVPAASPAVPAAASPTGDPDACSMVGEAEIDRLAPHAEIDRQNRDSPEQSVWECEWKSVSDVSTEFSRTTTITVNLIRHKGSDGRSARNAATGSYDLRLQSDRRSASQPVKGFVYSPVVPLTGAGDQAHVRYTRSAKNTYGVGEGYGRAGEVTIEVQYKADQYPKGGFADANRPVGRKEALREAELLLRQASAAVTAWQEGRPYTHPATPAPTASASSDGTPSPSATPSPTQVGITVPAACTAVVPVVGRLVPRPESGATRARQPDRTTIVCWWESLNIRTAEGLRLRTVYAEFTSFADRAGGPDPEGARRYYDEQLAKGRKRAKAGRESAERSFGGLTEVEGLGERAYYQYRQSRNKIVHAGVGGALVLSGATVIEVGYGGADRPRDTSVASRASVLMPEKQALAGLPELTEAVIQAFEQDPPR</sequence>
<dbReference type="Proteomes" id="UP000634476">
    <property type="component" value="Unassembled WGS sequence"/>
</dbReference>
<proteinExistence type="predicted"/>
<organism evidence="2 3">
    <name type="scientific">Planobispora takensis</name>
    <dbReference type="NCBI Taxonomy" id="1367882"/>
    <lineage>
        <taxon>Bacteria</taxon>
        <taxon>Bacillati</taxon>
        <taxon>Actinomycetota</taxon>
        <taxon>Actinomycetes</taxon>
        <taxon>Streptosporangiales</taxon>
        <taxon>Streptosporangiaceae</taxon>
        <taxon>Planobispora</taxon>
    </lineage>
</organism>
<evidence type="ECO:0000313" key="2">
    <source>
        <dbReference type="EMBL" id="GII00765.1"/>
    </source>
</evidence>
<gene>
    <name evidence="2" type="ORF">Pta02_27730</name>
</gene>
<reference evidence="2" key="1">
    <citation type="submission" date="2021-01" db="EMBL/GenBank/DDBJ databases">
        <title>Whole genome shotgun sequence of Planobispora takensis NBRC 109077.</title>
        <authorList>
            <person name="Komaki H."/>
            <person name="Tamura T."/>
        </authorList>
    </citation>
    <scope>NUCLEOTIDE SEQUENCE</scope>
    <source>
        <strain evidence="2">NBRC 109077</strain>
    </source>
</reference>
<keyword evidence="3" id="KW-1185">Reference proteome</keyword>
<feature type="compositionally biased region" description="Low complexity" evidence="1">
    <location>
        <begin position="268"/>
        <end position="294"/>
    </location>
</feature>
<accession>A0A8J3SYT6</accession>
<feature type="region of interest" description="Disordered" evidence="1">
    <location>
        <begin position="51"/>
        <end position="81"/>
    </location>
</feature>